<dbReference type="InterPro" id="IPR029054">
    <property type="entry name" value="dUTPase-like"/>
</dbReference>
<evidence type="ECO:0000259" key="2">
    <source>
        <dbReference type="Pfam" id="PF00692"/>
    </source>
</evidence>
<reference evidence="4" key="3">
    <citation type="submission" date="2022-01" db="EMBL/GenBank/DDBJ databases">
        <authorList>
            <person name="Rubenstein D.R."/>
        </authorList>
    </citation>
    <scope>NUCLEOTIDE SEQUENCE</scope>
    <source>
        <strain evidence="4">SS15</strain>
        <tissue evidence="4">Liver</tissue>
    </source>
</reference>
<dbReference type="OrthoDB" id="9900537at2759"/>
<name>A0A835TPJ4_9PASS</name>
<feature type="compositionally biased region" description="Basic and acidic residues" evidence="1">
    <location>
        <begin position="133"/>
        <end position="152"/>
    </location>
</feature>
<dbReference type="Pfam" id="PF00692">
    <property type="entry name" value="dUTPase"/>
    <property type="match status" value="1"/>
</dbReference>
<reference evidence="3" key="1">
    <citation type="submission" date="2020-10" db="EMBL/GenBank/DDBJ databases">
        <title>Feather gene expression reveals the developmental basis of iridescence in African starlings.</title>
        <authorList>
            <person name="Rubenstein D.R."/>
        </authorList>
    </citation>
    <scope>NUCLEOTIDE SEQUENCE</scope>
    <source>
        <strain evidence="3">SS15</strain>
        <tissue evidence="3">Liver</tissue>
    </source>
</reference>
<evidence type="ECO:0000313" key="5">
    <source>
        <dbReference type="Proteomes" id="UP000618051"/>
    </source>
</evidence>
<dbReference type="EMBL" id="JADDUC020000019">
    <property type="protein sequence ID" value="KAI1233228.1"/>
    <property type="molecule type" value="Genomic_DNA"/>
</dbReference>
<evidence type="ECO:0000256" key="1">
    <source>
        <dbReference type="SAM" id="MobiDB-lite"/>
    </source>
</evidence>
<dbReference type="SUPFAM" id="SSF51283">
    <property type="entry name" value="dUTPase-like"/>
    <property type="match status" value="1"/>
</dbReference>
<proteinExistence type="predicted"/>
<feature type="domain" description="dUTPase-like" evidence="2">
    <location>
        <begin position="166"/>
        <end position="228"/>
    </location>
</feature>
<keyword evidence="5" id="KW-1185">Reference proteome</keyword>
<evidence type="ECO:0000313" key="4">
    <source>
        <dbReference type="EMBL" id="KAI1233228.1"/>
    </source>
</evidence>
<feature type="region of interest" description="Disordered" evidence="1">
    <location>
        <begin position="125"/>
        <end position="156"/>
    </location>
</feature>
<dbReference type="InterPro" id="IPR036157">
    <property type="entry name" value="dUTPase-like_sf"/>
</dbReference>
<protein>
    <submittedName>
        <fullName evidence="3">BDNF/NT-3 growth factors receptor</fullName>
    </submittedName>
</protein>
<dbReference type="Gene3D" id="2.70.40.10">
    <property type="match status" value="1"/>
</dbReference>
<reference evidence="4 5" key="2">
    <citation type="journal article" date="2021" name="J. Hered.">
        <title>Feather Gene Expression Elucidates the Developmental Basis of Plumage Iridescence in African Starlings.</title>
        <authorList>
            <person name="Rubenstein D.R."/>
            <person name="Corvelo A."/>
            <person name="MacManes M.D."/>
            <person name="Maia R."/>
            <person name="Narzisi G."/>
            <person name="Rousaki A."/>
            <person name="Vandenabeele P."/>
            <person name="Shawkey M.D."/>
            <person name="Solomon J."/>
        </authorList>
    </citation>
    <scope>NUCLEOTIDE SEQUENCE [LARGE SCALE GENOMIC DNA]</scope>
    <source>
        <strain evidence="4">SS15</strain>
    </source>
</reference>
<dbReference type="EMBL" id="JADDUC010000771">
    <property type="protein sequence ID" value="KAG0112864.1"/>
    <property type="molecule type" value="Genomic_DNA"/>
</dbReference>
<gene>
    <name evidence="4" type="ORF">IHE44_0004826</name>
    <name evidence="3" type="ORF">IHE44_013768</name>
</gene>
<accession>A0A835TPJ4</accession>
<organism evidence="3">
    <name type="scientific">Lamprotornis superbus</name>
    <dbReference type="NCBI Taxonomy" id="245042"/>
    <lineage>
        <taxon>Eukaryota</taxon>
        <taxon>Metazoa</taxon>
        <taxon>Chordata</taxon>
        <taxon>Craniata</taxon>
        <taxon>Vertebrata</taxon>
        <taxon>Euteleostomi</taxon>
        <taxon>Archelosauria</taxon>
        <taxon>Archosauria</taxon>
        <taxon>Dinosauria</taxon>
        <taxon>Saurischia</taxon>
        <taxon>Theropoda</taxon>
        <taxon>Coelurosauria</taxon>
        <taxon>Aves</taxon>
        <taxon>Neognathae</taxon>
        <taxon>Neoaves</taxon>
        <taxon>Telluraves</taxon>
        <taxon>Australaves</taxon>
        <taxon>Passeriformes</taxon>
        <taxon>Sturnidae</taxon>
        <taxon>Lamprotornis</taxon>
    </lineage>
</organism>
<dbReference type="Proteomes" id="UP000618051">
    <property type="component" value="Unassembled WGS sequence"/>
</dbReference>
<evidence type="ECO:0000313" key="3">
    <source>
        <dbReference type="EMBL" id="KAG0112864.1"/>
    </source>
</evidence>
<keyword evidence="3" id="KW-0675">Receptor</keyword>
<comment type="caution">
    <text evidence="3">The sequence shown here is derived from an EMBL/GenBank/DDBJ whole genome shotgun (WGS) entry which is preliminary data.</text>
</comment>
<sequence length="306" mass="34254">MWIKKFQETKFYRETLDLYCIDDTTKRISLPDTKVPNCGNTLQNVNYFIMYEQIPGAESDLADAIAKERRGAWAALARDCLKRGGQDAAQAHARSGGRCDGNNYRARLETFITVEINCQSVQVSAAMGQKPPSEGRAECSHRSTTDRSDRARTQPVTRRSLSLVLRSSASLLGLFVLPRVIDADYTGEIMTPFPPIQINKSQRIAQLVSLEQLTKGVNPVMVKNREDTSFRSTRGLALFTISIQLTLQELPENNQRKIEQKAILMLCPLLQPLKGHSKDIDEAVMATTATGVLNSWKQPEKPIRES</sequence>
<dbReference type="AlphaFoldDB" id="A0A835TPJ4"/>